<comment type="caution">
    <text evidence="8">The sequence shown here is derived from an EMBL/GenBank/DDBJ whole genome shotgun (WGS) entry which is preliminary data.</text>
</comment>
<evidence type="ECO:0000259" key="6">
    <source>
        <dbReference type="PROSITE" id="PS50111"/>
    </source>
</evidence>
<feature type="transmembrane region" description="Helical" evidence="5">
    <location>
        <begin position="12"/>
        <end position="33"/>
    </location>
</feature>
<reference evidence="8 9" key="1">
    <citation type="journal article" date="2015" name="BMC Genomics">
        <title>Genome mining reveals unlocked bioactive potential of marine Gram-negative bacteria.</title>
        <authorList>
            <person name="Machado H."/>
            <person name="Sonnenschein E.C."/>
            <person name="Melchiorsen J."/>
            <person name="Gram L."/>
        </authorList>
    </citation>
    <scope>NUCLEOTIDE SEQUENCE [LARGE SCALE GENOMIC DNA]</scope>
    <source>
        <strain evidence="8 9">S2757</strain>
    </source>
</reference>
<dbReference type="SUPFAM" id="SSF58104">
    <property type="entry name" value="Methyl-accepting chemotaxis protein (MCP) signaling domain"/>
    <property type="match status" value="1"/>
</dbReference>
<name>A0A0F4NG43_9VIBR</name>
<evidence type="ECO:0000256" key="1">
    <source>
        <dbReference type="ARBA" id="ARBA00004370"/>
    </source>
</evidence>
<dbReference type="GO" id="GO:0007165">
    <property type="term" value="P:signal transduction"/>
    <property type="evidence" value="ECO:0007669"/>
    <property type="project" value="UniProtKB-KW"/>
</dbReference>
<dbReference type="Proteomes" id="UP000033673">
    <property type="component" value="Unassembled WGS sequence"/>
</dbReference>
<evidence type="ECO:0000259" key="7">
    <source>
        <dbReference type="PROSITE" id="PS50885"/>
    </source>
</evidence>
<dbReference type="OrthoDB" id="2489132at2"/>
<dbReference type="FunFam" id="1.10.287.950:FF:000001">
    <property type="entry name" value="Methyl-accepting chemotaxis sensory transducer"/>
    <property type="match status" value="1"/>
</dbReference>
<keyword evidence="2 4" id="KW-0807">Transducer</keyword>
<evidence type="ECO:0000256" key="2">
    <source>
        <dbReference type="ARBA" id="ARBA00023224"/>
    </source>
</evidence>
<evidence type="ECO:0000256" key="4">
    <source>
        <dbReference type="PROSITE-ProRule" id="PRU00284"/>
    </source>
</evidence>
<evidence type="ECO:0000313" key="8">
    <source>
        <dbReference type="EMBL" id="KJY81833.1"/>
    </source>
</evidence>
<dbReference type="SMART" id="SM00283">
    <property type="entry name" value="MA"/>
    <property type="match status" value="1"/>
</dbReference>
<comment type="subcellular location">
    <subcellularLocation>
        <location evidence="1">Membrane</location>
    </subcellularLocation>
</comment>
<dbReference type="PROSITE" id="PS50885">
    <property type="entry name" value="HAMP"/>
    <property type="match status" value="1"/>
</dbReference>
<dbReference type="STRING" id="579748.TW81_15890"/>
<feature type="domain" description="HAMP" evidence="7">
    <location>
        <begin position="347"/>
        <end position="399"/>
    </location>
</feature>
<accession>A0A0F4NG43</accession>
<keyword evidence="5" id="KW-0812">Transmembrane</keyword>
<keyword evidence="5" id="KW-1133">Transmembrane helix</keyword>
<organism evidence="8 9">
    <name type="scientific">Vibrio galatheae</name>
    <dbReference type="NCBI Taxonomy" id="579748"/>
    <lineage>
        <taxon>Bacteria</taxon>
        <taxon>Pseudomonadati</taxon>
        <taxon>Pseudomonadota</taxon>
        <taxon>Gammaproteobacteria</taxon>
        <taxon>Vibrionales</taxon>
        <taxon>Vibrionaceae</taxon>
        <taxon>Vibrio</taxon>
    </lineage>
</organism>
<keyword evidence="9" id="KW-1185">Reference proteome</keyword>
<dbReference type="PROSITE" id="PS50111">
    <property type="entry name" value="CHEMOTAXIS_TRANSDUC_2"/>
    <property type="match status" value="1"/>
</dbReference>
<dbReference type="PANTHER" id="PTHR32089">
    <property type="entry name" value="METHYL-ACCEPTING CHEMOTAXIS PROTEIN MCPB"/>
    <property type="match status" value="1"/>
</dbReference>
<sequence>MISVSKMTNLSTKIILSFSVIGLLFIGSTIYSYQNSQQVIAGLFKINNESSPVVQYASKINELVLNLEMTSREVSHAQTSATFNPLSQALTQYKSELDSALNSLSQVALNGELASVVDSTLNGINQEKLGIEAKTTELVSLQHDIIETQTRAKELIATLSELQDQIVPLMEATLFELDDDAVISTVNEINASVVNGLRVIEMISGAQSVAEIGALKDAFVSWQNKHSNLLPTLIFASDEAFYQKFVRELSRLTLLLLDSVEGDAGLIALQESNLALAATQAELVSGLEQSLHRLNQSTQMLLTESFQSNNALSEGINLSAEYQNQVSIYVGLAIIGGILVISVWMTTFIKKSIKGLTQELDALSRGELRNIPDAHRSDEFGVLNQYLIQVVQNLKQTVVDIEASSNQVNESVEKVAMSSTDTREIVQRQKSELDAIAAALVEMSSTAQEVAQHTETTYSRVLSASDLSRAGREQVQSSRQSVEGMVGQTKETIVAINNLNEGVKSIETIIDTITGIAEQTNLLALNAAIEAARAGEHGRGFAVVADEVRHLATRTQDSTLEIQDKISSMVADSKSAVDVISRSEKLANDSLEQATSADETIVNFEQFMTEIQDLSHLISTAAEQQAVTLKELDQNINQVAMLADQTNSKAEATEVEASSQVSIVDVLKSKVAVFSFER</sequence>
<protein>
    <recommendedName>
        <fullName evidence="10">Chemotaxis protein</fullName>
    </recommendedName>
</protein>
<feature type="domain" description="Methyl-accepting transducer" evidence="6">
    <location>
        <begin position="404"/>
        <end position="640"/>
    </location>
</feature>
<dbReference type="InterPro" id="IPR003660">
    <property type="entry name" value="HAMP_dom"/>
</dbReference>
<comment type="similarity">
    <text evidence="3">Belongs to the methyl-accepting chemotaxis (MCP) protein family.</text>
</comment>
<evidence type="ECO:0008006" key="10">
    <source>
        <dbReference type="Google" id="ProtNLM"/>
    </source>
</evidence>
<dbReference type="Pfam" id="PF00672">
    <property type="entry name" value="HAMP"/>
    <property type="match status" value="1"/>
</dbReference>
<dbReference type="GO" id="GO:0006935">
    <property type="term" value="P:chemotaxis"/>
    <property type="evidence" value="ECO:0007669"/>
    <property type="project" value="UniProtKB-ARBA"/>
</dbReference>
<dbReference type="EMBL" id="JXXV01000028">
    <property type="protein sequence ID" value="KJY81833.1"/>
    <property type="molecule type" value="Genomic_DNA"/>
</dbReference>
<dbReference type="PATRIC" id="fig|579748.3.peg.3284"/>
<keyword evidence="5" id="KW-0472">Membrane</keyword>
<dbReference type="PANTHER" id="PTHR32089:SF70">
    <property type="entry name" value="ENERGY TAXIS MODULATING METHYL ACCEPTING SENSORY TRANSDUCER"/>
    <property type="match status" value="1"/>
</dbReference>
<dbReference type="InterPro" id="IPR004089">
    <property type="entry name" value="MCPsignal_dom"/>
</dbReference>
<gene>
    <name evidence="8" type="ORF">TW81_15890</name>
</gene>
<evidence type="ECO:0000256" key="5">
    <source>
        <dbReference type="SAM" id="Phobius"/>
    </source>
</evidence>
<dbReference type="GO" id="GO:0016020">
    <property type="term" value="C:membrane"/>
    <property type="evidence" value="ECO:0007669"/>
    <property type="project" value="UniProtKB-SubCell"/>
</dbReference>
<dbReference type="RefSeq" id="WP_045956715.1">
    <property type="nucleotide sequence ID" value="NZ_JXXV01000028.1"/>
</dbReference>
<dbReference type="Gene3D" id="1.10.287.950">
    <property type="entry name" value="Methyl-accepting chemotaxis protein"/>
    <property type="match status" value="1"/>
</dbReference>
<dbReference type="AlphaFoldDB" id="A0A0F4NG43"/>
<feature type="transmembrane region" description="Helical" evidence="5">
    <location>
        <begin position="326"/>
        <end position="349"/>
    </location>
</feature>
<evidence type="ECO:0000256" key="3">
    <source>
        <dbReference type="ARBA" id="ARBA00029447"/>
    </source>
</evidence>
<dbReference type="Pfam" id="PF00015">
    <property type="entry name" value="MCPsignal"/>
    <property type="match status" value="1"/>
</dbReference>
<evidence type="ECO:0000313" key="9">
    <source>
        <dbReference type="Proteomes" id="UP000033673"/>
    </source>
</evidence>
<dbReference type="CDD" id="cd11386">
    <property type="entry name" value="MCP_signal"/>
    <property type="match status" value="1"/>
</dbReference>
<proteinExistence type="inferred from homology"/>